<protein>
    <submittedName>
        <fullName evidence="1">Uncharacterized protein</fullName>
    </submittedName>
</protein>
<accession>A0A158FV69</accession>
<evidence type="ECO:0000313" key="1">
    <source>
        <dbReference type="EMBL" id="SAL23725.1"/>
    </source>
</evidence>
<dbReference type="EMBL" id="FCOC02000003">
    <property type="protein sequence ID" value="SAL23725.1"/>
    <property type="molecule type" value="Genomic_DNA"/>
</dbReference>
<sequence length="198" mass="22108">MLKELPCEHGRVRVVMRRTNGSCRNRLPLQSTGIYFMEAAVLTLQIIQEKLKQLQAQAYTIIARKAESALYEVRCLMIKHRLINQGVEEKPDLKQKQRVTQSVTGKSSPITDRTRLTATVLPMMMNADFMAIAMMMVWRGGRRHDGGHGYCCGGKREYQGFHITPVRGRRTDEAGHADGHGVTSVITANAAGSKGIIK</sequence>
<dbReference type="Proteomes" id="UP000054893">
    <property type="component" value="Unassembled WGS sequence"/>
</dbReference>
<gene>
    <name evidence="1" type="ORF">AWB64_01884</name>
</gene>
<reference evidence="1 2" key="1">
    <citation type="submission" date="2016-01" db="EMBL/GenBank/DDBJ databases">
        <authorList>
            <person name="Oliw E.H."/>
        </authorList>
    </citation>
    <scope>NUCLEOTIDE SEQUENCE [LARGE SCALE GENOMIC DNA]</scope>
    <source>
        <strain evidence="1">LMG 22029</strain>
    </source>
</reference>
<proteinExistence type="predicted"/>
<organism evidence="1 2">
    <name type="scientific">Caballeronia sordidicola</name>
    <name type="common">Burkholderia sordidicola</name>
    <dbReference type="NCBI Taxonomy" id="196367"/>
    <lineage>
        <taxon>Bacteria</taxon>
        <taxon>Pseudomonadati</taxon>
        <taxon>Pseudomonadota</taxon>
        <taxon>Betaproteobacteria</taxon>
        <taxon>Burkholderiales</taxon>
        <taxon>Burkholderiaceae</taxon>
        <taxon>Caballeronia</taxon>
    </lineage>
</organism>
<evidence type="ECO:0000313" key="2">
    <source>
        <dbReference type="Proteomes" id="UP000054893"/>
    </source>
</evidence>
<name>A0A158FV69_CABSO</name>
<dbReference type="AlphaFoldDB" id="A0A158FV69"/>